<dbReference type="RefSeq" id="XP_007394508.1">
    <property type="nucleotide sequence ID" value="XM_007394446.1"/>
</dbReference>
<feature type="domain" description="Alginate lyase" evidence="5">
    <location>
        <begin position="68"/>
        <end position="357"/>
    </location>
</feature>
<keyword evidence="3" id="KW-0812">Transmembrane</keyword>
<dbReference type="HOGENOM" id="CLU_031144_1_0_1"/>
<keyword evidence="3" id="KW-0472">Membrane</keyword>
<keyword evidence="2" id="KW-0456">Lyase</keyword>
<dbReference type="SUPFAM" id="SSF48230">
    <property type="entry name" value="Chondroitin AC/alginate lyase"/>
    <property type="match status" value="1"/>
</dbReference>
<evidence type="ECO:0000256" key="2">
    <source>
        <dbReference type="ARBA" id="ARBA00023239"/>
    </source>
</evidence>
<dbReference type="EMBL" id="JH930471">
    <property type="protein sequence ID" value="EKM56669.1"/>
    <property type="molecule type" value="Genomic_DNA"/>
</dbReference>
<dbReference type="AlphaFoldDB" id="K5WCD4"/>
<keyword evidence="7" id="KW-1185">Reference proteome</keyword>
<keyword evidence="1 4" id="KW-0732">Signal</keyword>
<evidence type="ECO:0000256" key="3">
    <source>
        <dbReference type="SAM" id="Phobius"/>
    </source>
</evidence>
<evidence type="ECO:0000313" key="7">
    <source>
        <dbReference type="Proteomes" id="UP000008370"/>
    </source>
</evidence>
<gene>
    <name evidence="6" type="ORF">PHACADRAFT_183274</name>
</gene>
<evidence type="ECO:0000256" key="4">
    <source>
        <dbReference type="SAM" id="SignalP"/>
    </source>
</evidence>
<dbReference type="Gene3D" id="1.50.10.100">
    <property type="entry name" value="Chondroitin AC/alginate lyase"/>
    <property type="match status" value="1"/>
</dbReference>
<dbReference type="STRING" id="650164.K5WCD4"/>
<dbReference type="KEGG" id="pco:PHACADRAFT_183274"/>
<accession>K5WCD4</accession>
<protein>
    <recommendedName>
        <fullName evidence="5">Alginate lyase domain-containing protein</fullName>
    </recommendedName>
</protein>
<name>K5WCD4_PHACS</name>
<proteinExistence type="predicted"/>
<feature type="signal peptide" evidence="4">
    <location>
        <begin position="1"/>
        <end position="23"/>
    </location>
</feature>
<dbReference type="InParanoid" id="K5WCD4"/>
<organism evidence="6 7">
    <name type="scientific">Phanerochaete carnosa (strain HHB-10118-sp)</name>
    <name type="common">White-rot fungus</name>
    <name type="synonym">Peniophora carnosa</name>
    <dbReference type="NCBI Taxonomy" id="650164"/>
    <lineage>
        <taxon>Eukaryota</taxon>
        <taxon>Fungi</taxon>
        <taxon>Dikarya</taxon>
        <taxon>Basidiomycota</taxon>
        <taxon>Agaricomycotina</taxon>
        <taxon>Agaricomycetes</taxon>
        <taxon>Polyporales</taxon>
        <taxon>Phanerochaetaceae</taxon>
        <taxon>Phanerochaete</taxon>
    </lineage>
</organism>
<evidence type="ECO:0000313" key="6">
    <source>
        <dbReference type="EMBL" id="EKM56669.1"/>
    </source>
</evidence>
<dbReference type="InterPro" id="IPR008397">
    <property type="entry name" value="Alginate_lyase_dom"/>
</dbReference>
<dbReference type="GeneID" id="18910133"/>
<sequence>MKHRTPLLFLAVTALSAAPAVHSLTGYANVFIDPTDILNKTYPNIGPANKTILNWAEQSAQQGPWTVSKKPFPPPSGDYHDYMSWAPYWWPDCSINVHNTTALSPQQIWQQCNYVQMDGQLNPDNRLINNIGDLGSMADAILYNSLSYVLTGTTEYAARVVTYINTWFLNGDTKMNPNLNYAQMQGGPNGQVGTHTGILDLKCMSKIVTGVLLLRQAKPGPWTSDVDTGLKSWAKEYIQWLTTADIALQERKAVNILPSNHGTFYFNQLAALQILVGDTDGARQSIEEYFNGIYMAQVDANGDQSFESARTRPYHYRAYNLAAMITNAKLGRYVGVNVWNKTTSSGATIKTALDYAMSVPPSPAERDYAAELYPNVAAVAAIYGDPNNTYAGFLAKAEGAGYVKDACFLWSQPLSDSGLANAPPSVVTFSASGVTYSASKPAVWTGGPTAPAATGKKENAAFSFTLASWRAYGVLYGACIVVMIASFVEFL</sequence>
<dbReference type="GO" id="GO:0042597">
    <property type="term" value="C:periplasmic space"/>
    <property type="evidence" value="ECO:0007669"/>
    <property type="project" value="InterPro"/>
</dbReference>
<reference evidence="6 7" key="1">
    <citation type="journal article" date="2012" name="BMC Genomics">
        <title>Comparative genomics of the white-rot fungi, Phanerochaete carnosa and P. chrysosporium, to elucidate the genetic basis of the distinct wood types they colonize.</title>
        <authorList>
            <person name="Suzuki H."/>
            <person name="MacDonald J."/>
            <person name="Syed K."/>
            <person name="Salamov A."/>
            <person name="Hori C."/>
            <person name="Aerts A."/>
            <person name="Henrissat B."/>
            <person name="Wiebenga A."/>
            <person name="vanKuyk P.A."/>
            <person name="Barry K."/>
            <person name="Lindquist E."/>
            <person name="LaButti K."/>
            <person name="Lapidus A."/>
            <person name="Lucas S."/>
            <person name="Coutinho P."/>
            <person name="Gong Y."/>
            <person name="Samejima M."/>
            <person name="Mahadevan R."/>
            <person name="Abou-Zaid M."/>
            <person name="de Vries R.P."/>
            <person name="Igarashi K."/>
            <person name="Yadav J.S."/>
            <person name="Grigoriev I.V."/>
            <person name="Master E.R."/>
        </authorList>
    </citation>
    <scope>NUCLEOTIDE SEQUENCE [LARGE SCALE GENOMIC DNA]</scope>
    <source>
        <strain evidence="6 7">HHB-10118-sp</strain>
    </source>
</reference>
<evidence type="ECO:0000259" key="5">
    <source>
        <dbReference type="Pfam" id="PF05426"/>
    </source>
</evidence>
<feature type="chain" id="PRO_5003885507" description="Alginate lyase domain-containing protein" evidence="4">
    <location>
        <begin position="24"/>
        <end position="491"/>
    </location>
</feature>
<feature type="transmembrane region" description="Helical" evidence="3">
    <location>
        <begin position="469"/>
        <end position="488"/>
    </location>
</feature>
<dbReference type="Pfam" id="PF05426">
    <property type="entry name" value="Alginate_lyase"/>
    <property type="match status" value="1"/>
</dbReference>
<dbReference type="Proteomes" id="UP000008370">
    <property type="component" value="Unassembled WGS sequence"/>
</dbReference>
<dbReference type="InterPro" id="IPR008929">
    <property type="entry name" value="Chondroitin_lyas"/>
</dbReference>
<keyword evidence="3" id="KW-1133">Transmembrane helix</keyword>
<dbReference type="GO" id="GO:0016829">
    <property type="term" value="F:lyase activity"/>
    <property type="evidence" value="ECO:0007669"/>
    <property type="project" value="UniProtKB-KW"/>
</dbReference>
<dbReference type="OrthoDB" id="63533at2759"/>
<evidence type="ECO:0000256" key="1">
    <source>
        <dbReference type="ARBA" id="ARBA00022729"/>
    </source>
</evidence>